<sequence>MATIDFCLAIGAMLGLAFLFVLPVAVLAMAEAGTEAVRAAGAEAVMAGWLTEMVTAAVLASLCAAVLVWLIRRRTLAGHLPAMPGARAALVAVAGGLAVQAFAIGVGLLGQQVGGEVQPSNALPLAELAQRSPWLAWLLVVAVAPLAEELLFRHVLLRRFALAGRAGLGLAITSLGFAALHEPWPGAAGVTAWLSTVMVYVAMGLGFGLVYVRTGRFWAAVLAHAVCNLAALLAMTYS</sequence>
<feature type="transmembrane region" description="Helical" evidence="1">
    <location>
        <begin position="134"/>
        <end position="152"/>
    </location>
</feature>
<feature type="transmembrane region" description="Helical" evidence="1">
    <location>
        <begin position="159"/>
        <end position="180"/>
    </location>
</feature>
<keyword evidence="3" id="KW-0645">Protease</keyword>
<evidence type="ECO:0000313" key="3">
    <source>
        <dbReference type="EMBL" id="KAA2284038.1"/>
    </source>
</evidence>
<comment type="caution">
    <text evidence="3">The sequence shown here is derived from an EMBL/GenBank/DDBJ whole genome shotgun (WGS) entry which is preliminary data.</text>
</comment>
<dbReference type="PANTHER" id="PTHR36435:SF1">
    <property type="entry name" value="CAAX AMINO TERMINAL PROTEASE FAMILY PROTEIN"/>
    <property type="match status" value="1"/>
</dbReference>
<gene>
    <name evidence="3" type="ORF">F0415_11135</name>
</gene>
<feature type="transmembrane region" description="Helical" evidence="1">
    <location>
        <begin position="46"/>
        <end position="70"/>
    </location>
</feature>
<keyword evidence="1" id="KW-0472">Membrane</keyword>
<evidence type="ECO:0000256" key="1">
    <source>
        <dbReference type="SAM" id="Phobius"/>
    </source>
</evidence>
<dbReference type="EMBL" id="VUOD01000011">
    <property type="protein sequence ID" value="KAA2284038.1"/>
    <property type="molecule type" value="Genomic_DNA"/>
</dbReference>
<keyword evidence="1" id="KW-1133">Transmembrane helix</keyword>
<dbReference type="GO" id="GO:0080120">
    <property type="term" value="P:CAAX-box protein maturation"/>
    <property type="evidence" value="ECO:0007669"/>
    <property type="project" value="UniProtKB-ARBA"/>
</dbReference>
<dbReference type="InterPro" id="IPR052710">
    <property type="entry name" value="CAAX_protease"/>
</dbReference>
<dbReference type="RefSeq" id="WP_149861295.1">
    <property type="nucleotide sequence ID" value="NZ_VUOD01000011.1"/>
</dbReference>
<keyword evidence="1" id="KW-0812">Transmembrane</keyword>
<feature type="transmembrane region" description="Helical" evidence="1">
    <location>
        <begin position="192"/>
        <end position="212"/>
    </location>
</feature>
<dbReference type="GO" id="GO:0006508">
    <property type="term" value="P:proteolysis"/>
    <property type="evidence" value="ECO:0007669"/>
    <property type="project" value="UniProtKB-KW"/>
</dbReference>
<keyword evidence="4" id="KW-1185">Reference proteome</keyword>
<dbReference type="GO" id="GO:0004175">
    <property type="term" value="F:endopeptidase activity"/>
    <property type="evidence" value="ECO:0007669"/>
    <property type="project" value="UniProtKB-ARBA"/>
</dbReference>
<dbReference type="AlphaFoldDB" id="A0A5B2Z5A5"/>
<evidence type="ECO:0000313" key="4">
    <source>
        <dbReference type="Proteomes" id="UP000322165"/>
    </source>
</evidence>
<dbReference type="InterPro" id="IPR003675">
    <property type="entry name" value="Rce1/LyrA-like_dom"/>
</dbReference>
<dbReference type="GO" id="GO:0008237">
    <property type="term" value="F:metallopeptidase activity"/>
    <property type="evidence" value="ECO:0007669"/>
    <property type="project" value="UniProtKB-KW"/>
</dbReference>
<keyword evidence="3" id="KW-0378">Hydrolase</keyword>
<reference evidence="3 4" key="2">
    <citation type="submission" date="2019-09" db="EMBL/GenBank/DDBJ databases">
        <authorList>
            <person name="Mazur A."/>
        </authorList>
    </citation>
    <scope>NUCLEOTIDE SEQUENCE [LARGE SCALE GENOMIC DNA]</scope>
    <source>
        <strain evidence="3 4">3729k</strain>
    </source>
</reference>
<dbReference type="Pfam" id="PF02517">
    <property type="entry name" value="Rce1-like"/>
    <property type="match status" value="1"/>
</dbReference>
<proteinExistence type="predicted"/>
<dbReference type="Proteomes" id="UP000322165">
    <property type="component" value="Unassembled WGS sequence"/>
</dbReference>
<name>A0A5B2Z5A5_9GAMM</name>
<dbReference type="PANTHER" id="PTHR36435">
    <property type="entry name" value="SLR1288 PROTEIN"/>
    <property type="match status" value="1"/>
</dbReference>
<evidence type="ECO:0000259" key="2">
    <source>
        <dbReference type="Pfam" id="PF02517"/>
    </source>
</evidence>
<feature type="transmembrane region" description="Helical" evidence="1">
    <location>
        <begin position="217"/>
        <end position="237"/>
    </location>
</feature>
<keyword evidence="3" id="KW-0482">Metalloprotease</keyword>
<feature type="domain" description="CAAX prenyl protease 2/Lysostaphin resistance protein A-like" evidence="2">
    <location>
        <begin position="132"/>
        <end position="229"/>
    </location>
</feature>
<accession>A0A5B2Z5A5</accession>
<reference evidence="3 4" key="1">
    <citation type="submission" date="2019-09" db="EMBL/GenBank/DDBJ databases">
        <title>Arenimonas chukotkensis sp. nov., a bacterium isolated from Chukotka hot spring, Arctic region, Russia.</title>
        <authorList>
            <person name="Zayulina K.S."/>
            <person name="Prokofeva M.I."/>
            <person name="Elcheninov A.G."/>
            <person name="Novikov A."/>
            <person name="Kochetkova T.V."/>
            <person name="Kublanov I.V."/>
        </authorList>
    </citation>
    <scope>NUCLEOTIDE SEQUENCE [LARGE SCALE GENOMIC DNA]</scope>
    <source>
        <strain evidence="3 4">3729k</strain>
    </source>
</reference>
<protein>
    <submittedName>
        <fullName evidence="3">CPBP family intramembrane metalloprotease</fullName>
    </submittedName>
</protein>
<feature type="transmembrane region" description="Helical" evidence="1">
    <location>
        <begin position="90"/>
        <end position="114"/>
    </location>
</feature>
<organism evidence="3 4">
    <name type="scientific">Arenimonas fontis</name>
    <dbReference type="NCBI Taxonomy" id="2608255"/>
    <lineage>
        <taxon>Bacteria</taxon>
        <taxon>Pseudomonadati</taxon>
        <taxon>Pseudomonadota</taxon>
        <taxon>Gammaproteobacteria</taxon>
        <taxon>Lysobacterales</taxon>
        <taxon>Lysobacteraceae</taxon>
        <taxon>Arenimonas</taxon>
    </lineage>
</organism>